<dbReference type="AlphaFoldDB" id="A0A816BTA9"/>
<dbReference type="EMBL" id="CAJNOI010001274">
    <property type="protein sequence ID" value="CAF1399942.1"/>
    <property type="molecule type" value="Genomic_DNA"/>
</dbReference>
<dbReference type="OrthoDB" id="10013946at2759"/>
<dbReference type="Proteomes" id="UP000663832">
    <property type="component" value="Unassembled WGS sequence"/>
</dbReference>
<evidence type="ECO:0000313" key="2">
    <source>
        <dbReference type="EMBL" id="CAF1399942.1"/>
    </source>
</evidence>
<feature type="compositionally biased region" description="Basic residues" evidence="1">
    <location>
        <begin position="380"/>
        <end position="399"/>
    </location>
</feature>
<accession>A0A816BTA9</accession>
<evidence type="ECO:0000313" key="4">
    <source>
        <dbReference type="Proteomes" id="UP000663832"/>
    </source>
</evidence>
<gene>
    <name evidence="2" type="ORF">BJG266_LOCUS37594</name>
    <name evidence="3" type="ORF">QVE165_LOCUS54486</name>
</gene>
<proteinExistence type="predicted"/>
<comment type="caution">
    <text evidence="3">The sequence shown here is derived from an EMBL/GenBank/DDBJ whole genome shotgun (WGS) entry which is preliminary data.</text>
</comment>
<reference evidence="3" key="1">
    <citation type="submission" date="2021-02" db="EMBL/GenBank/DDBJ databases">
        <authorList>
            <person name="Nowell W R."/>
        </authorList>
    </citation>
    <scope>NUCLEOTIDE SEQUENCE</scope>
</reference>
<name>A0A816BTA9_9BILA</name>
<keyword evidence="4" id="KW-1185">Reference proteome</keyword>
<protein>
    <submittedName>
        <fullName evidence="3">Uncharacterized protein</fullName>
    </submittedName>
</protein>
<feature type="region of interest" description="Disordered" evidence="1">
    <location>
        <begin position="360"/>
        <end position="399"/>
    </location>
</feature>
<dbReference type="EMBL" id="CAJNOM010001601">
    <property type="protein sequence ID" value="CAF1613848.1"/>
    <property type="molecule type" value="Genomic_DNA"/>
</dbReference>
<evidence type="ECO:0000256" key="1">
    <source>
        <dbReference type="SAM" id="MobiDB-lite"/>
    </source>
</evidence>
<sequence>MDEISKTNETIYKFRFNTTKKTIQITQQQLSHFPYLFALVNHTYDFSVNKNDDDEYILEYPICYNWFMAIFQSVIKQQPSALFTELTHEANVLRVLELYDYLCIDPLPLPLLKNQKLVLTNPIDLDDTNQHIDWRRANICEVRNIAAQFIIGISKNVYNLNDSGTRNSIFTLLMDIFSHPNIFHSRFRYHTLKVVEKYCFSLFSDSQQRQLPTTQQIIQNIKIDFVRYLDNENQSLPLNFYSTFAWKGIYVSKDKVDTDFQSILDIYLPKSNIDSVYSTEIDFFLENIELDWEQASYSDFCVVVIEPNWERRSYSNFYVRGRIRPISRPHLRDFINLITSRNASPYEDVGRFQYDLQKEEERKKNEVQSARSGRFNTLPKRPKVDKFKHRSGPKAQKHR</sequence>
<organism evidence="3 4">
    <name type="scientific">Adineta steineri</name>
    <dbReference type="NCBI Taxonomy" id="433720"/>
    <lineage>
        <taxon>Eukaryota</taxon>
        <taxon>Metazoa</taxon>
        <taxon>Spiralia</taxon>
        <taxon>Gnathifera</taxon>
        <taxon>Rotifera</taxon>
        <taxon>Eurotatoria</taxon>
        <taxon>Bdelloidea</taxon>
        <taxon>Adinetida</taxon>
        <taxon>Adinetidae</taxon>
        <taxon>Adineta</taxon>
    </lineage>
</organism>
<evidence type="ECO:0000313" key="3">
    <source>
        <dbReference type="EMBL" id="CAF1613848.1"/>
    </source>
</evidence>
<dbReference type="Proteomes" id="UP000663877">
    <property type="component" value="Unassembled WGS sequence"/>
</dbReference>